<name>A0A369A8Q9_9FLAO</name>
<gene>
    <name evidence="1" type="ORF">DES35_101798</name>
</gene>
<protein>
    <submittedName>
        <fullName evidence="1">Uncharacterized protein</fullName>
    </submittedName>
</protein>
<dbReference type="RefSeq" id="WP_114365838.1">
    <property type="nucleotide sequence ID" value="NZ_BHZF01000001.1"/>
</dbReference>
<evidence type="ECO:0000313" key="1">
    <source>
        <dbReference type="EMBL" id="RCX05511.1"/>
    </source>
</evidence>
<accession>A0A369A8Q9</accession>
<dbReference type="AlphaFoldDB" id="A0A369A8Q9"/>
<evidence type="ECO:0000313" key="2">
    <source>
        <dbReference type="Proteomes" id="UP000253517"/>
    </source>
</evidence>
<dbReference type="Proteomes" id="UP000253517">
    <property type="component" value="Unassembled WGS sequence"/>
</dbReference>
<organism evidence="1 2">
    <name type="scientific">Schleiferia thermophila</name>
    <dbReference type="NCBI Taxonomy" id="884107"/>
    <lineage>
        <taxon>Bacteria</taxon>
        <taxon>Pseudomonadati</taxon>
        <taxon>Bacteroidota</taxon>
        <taxon>Flavobacteriia</taxon>
        <taxon>Flavobacteriales</taxon>
        <taxon>Schleiferiaceae</taxon>
        <taxon>Schleiferia</taxon>
    </lineage>
</organism>
<sequence length="214" mass="23872">MANLKHILIFLFIIGLETTSVNAQLSDSPLQKNFFVLNSSLFVNEASLNSEKSQLIGSGHSFAIDYRRLIMNNERGSIYALIGIGDFRMGYSGWIDNSGVIESFSATERYTMLSGGFVGSLKSRQNPLDFLDLEMSFAYWRLNNQSYFVNGTSIFPKAESRLSLMFYPNYSKVFGNVKFSIGPFANIDLAEFNETGKPFDLALFGLRLGLGIGL</sequence>
<proteinExistence type="predicted"/>
<keyword evidence="2" id="KW-1185">Reference proteome</keyword>
<reference evidence="1 2" key="1">
    <citation type="submission" date="2018-07" db="EMBL/GenBank/DDBJ databases">
        <title>Genomic Encyclopedia of Type Strains, Phase IV (KMG-IV): sequencing the most valuable type-strain genomes for metagenomic binning, comparative biology and taxonomic classification.</title>
        <authorList>
            <person name="Goeker M."/>
        </authorList>
    </citation>
    <scope>NUCLEOTIDE SEQUENCE [LARGE SCALE GENOMIC DNA]</scope>
    <source>
        <strain evidence="1 2">DSM 21410</strain>
    </source>
</reference>
<comment type="caution">
    <text evidence="1">The sequence shown here is derived from an EMBL/GenBank/DDBJ whole genome shotgun (WGS) entry which is preliminary data.</text>
</comment>
<dbReference type="EMBL" id="QPJS01000001">
    <property type="protein sequence ID" value="RCX05511.1"/>
    <property type="molecule type" value="Genomic_DNA"/>
</dbReference>